<evidence type="ECO:0000256" key="2">
    <source>
        <dbReference type="ARBA" id="ARBA00022691"/>
    </source>
</evidence>
<dbReference type="InterPro" id="IPR013704">
    <property type="entry name" value="UPF0313_N"/>
</dbReference>
<evidence type="ECO:0000256" key="3">
    <source>
        <dbReference type="ARBA" id="ARBA00022723"/>
    </source>
</evidence>
<comment type="caution">
    <text evidence="7">The sequence shown here is derived from an EMBL/GenBank/DDBJ whole genome shotgun (WGS) entry which is preliminary data.</text>
</comment>
<name>A0A939NKL5_SERMA</name>
<protein>
    <recommendedName>
        <fullName evidence="6">UPF0313 domain-containing protein</fullName>
    </recommendedName>
</protein>
<evidence type="ECO:0000256" key="5">
    <source>
        <dbReference type="ARBA" id="ARBA00023014"/>
    </source>
</evidence>
<dbReference type="AlphaFoldDB" id="A0A939NKL5"/>
<dbReference type="EMBL" id="JAGETR010000029">
    <property type="protein sequence ID" value="MBO2006668.1"/>
    <property type="molecule type" value="Genomic_DNA"/>
</dbReference>
<keyword evidence="4" id="KW-0408">Iron</keyword>
<organism evidence="7">
    <name type="scientific">Serratia marcescens</name>
    <dbReference type="NCBI Taxonomy" id="615"/>
    <lineage>
        <taxon>Bacteria</taxon>
        <taxon>Pseudomonadati</taxon>
        <taxon>Pseudomonadota</taxon>
        <taxon>Gammaproteobacteria</taxon>
        <taxon>Enterobacterales</taxon>
        <taxon>Yersiniaceae</taxon>
        <taxon>Serratia</taxon>
    </lineage>
</organism>
<evidence type="ECO:0000256" key="4">
    <source>
        <dbReference type="ARBA" id="ARBA00023004"/>
    </source>
</evidence>
<reference evidence="7" key="1">
    <citation type="submission" date="2021-03" db="EMBL/GenBank/DDBJ databases">
        <title>Molecular epidemiology and mechanisms of colistin and carbapenem resistance in Enterobacteriaceae from clinical isolates, the environment and porcine samples in Pretoria, South Africa.</title>
        <authorList>
            <person name="Bogoshi D."/>
            <person name="Mbelle N.M."/>
            <person name="Naidoo V."/>
            <person name="Osei Sekyere J."/>
        </authorList>
    </citation>
    <scope>NUCLEOTIDE SEQUENCE</scope>
    <source>
        <strain evidence="7">C080</strain>
    </source>
</reference>
<accession>A0A939NKL5</accession>
<dbReference type="PANTHER" id="PTHR32331">
    <property type="entry name" value="UPF0313 PROTEIN YGIQ"/>
    <property type="match status" value="1"/>
</dbReference>
<feature type="domain" description="UPF0313" evidence="6">
    <location>
        <begin position="1"/>
        <end position="40"/>
    </location>
</feature>
<dbReference type="InterPro" id="IPR022946">
    <property type="entry name" value="UPF0313"/>
</dbReference>
<dbReference type="GO" id="GO:0051539">
    <property type="term" value="F:4 iron, 4 sulfur cluster binding"/>
    <property type="evidence" value="ECO:0007669"/>
    <property type="project" value="UniProtKB-KW"/>
</dbReference>
<keyword evidence="1" id="KW-0004">4Fe-4S</keyword>
<dbReference type="PANTHER" id="PTHR32331:SF0">
    <property type="entry name" value="UPF0313 PROTEIN YGIQ"/>
    <property type="match status" value="1"/>
</dbReference>
<keyword evidence="3" id="KW-0479">Metal-binding</keyword>
<evidence type="ECO:0000259" key="6">
    <source>
        <dbReference type="Pfam" id="PF08497"/>
    </source>
</evidence>
<keyword evidence="2" id="KW-0949">S-adenosyl-L-methionine</keyword>
<dbReference type="GO" id="GO:0046872">
    <property type="term" value="F:metal ion binding"/>
    <property type="evidence" value="ECO:0007669"/>
    <property type="project" value="UniProtKB-KW"/>
</dbReference>
<sequence length="48" mass="5526">MQKHGDRYVWINPPAIPLTTPEMDSVFALPYQRVPHPSYGVIAFRPMT</sequence>
<evidence type="ECO:0000256" key="1">
    <source>
        <dbReference type="ARBA" id="ARBA00022485"/>
    </source>
</evidence>
<proteinExistence type="predicted"/>
<gene>
    <name evidence="7" type="ORF">J4732_05395</name>
</gene>
<evidence type="ECO:0000313" key="7">
    <source>
        <dbReference type="EMBL" id="MBO2006668.1"/>
    </source>
</evidence>
<dbReference type="Pfam" id="PF08497">
    <property type="entry name" value="Radical_SAM_N"/>
    <property type="match status" value="1"/>
</dbReference>
<keyword evidence="5" id="KW-0411">Iron-sulfur</keyword>